<comment type="caution">
    <text evidence="7">The sequence shown here is derived from an EMBL/GenBank/DDBJ whole genome shotgun (WGS) entry which is preliminary data.</text>
</comment>
<keyword evidence="2" id="KW-0233">DNA recombination</keyword>
<accession>A0A926DAC0</accession>
<feature type="non-terminal residue" evidence="7">
    <location>
        <position position="1"/>
    </location>
</feature>
<evidence type="ECO:0000256" key="1">
    <source>
        <dbReference type="ARBA" id="ARBA00023125"/>
    </source>
</evidence>
<evidence type="ECO:0000259" key="5">
    <source>
        <dbReference type="Pfam" id="PF13408"/>
    </source>
</evidence>
<dbReference type="Pfam" id="PF13408">
    <property type="entry name" value="Zn_ribbon_recom"/>
    <property type="match status" value="1"/>
</dbReference>
<evidence type="ECO:0000259" key="6">
    <source>
        <dbReference type="Pfam" id="PF14287"/>
    </source>
</evidence>
<dbReference type="InterPro" id="IPR050639">
    <property type="entry name" value="SSR_resolvase"/>
</dbReference>
<dbReference type="Proteomes" id="UP000651482">
    <property type="component" value="Unassembled WGS sequence"/>
</dbReference>
<protein>
    <submittedName>
        <fullName evidence="7">DUF4368 domain-containing protein</fullName>
    </submittedName>
</protein>
<dbReference type="InterPro" id="IPR025378">
    <property type="entry name" value="DUF4368"/>
</dbReference>
<feature type="coiled-coil region" evidence="3">
    <location>
        <begin position="148"/>
        <end position="175"/>
    </location>
</feature>
<evidence type="ECO:0000313" key="8">
    <source>
        <dbReference type="Proteomes" id="UP000651482"/>
    </source>
</evidence>
<name>A0A926DAC0_9FIRM</name>
<sequence length="306" mass="35488">HATRRIKEGTHQEECLLPGLVYCADCGSKMSYQTNYYKSGAPYHSFRCSSYGNRTVNCTIHHISDKVLYQLVLRSIQRLSSHIIADERGFAEELKNKWEAQANGKPQKQKEELQTINRRLNELDRLIGSLYENFISGLLPEKQYKSLMKKYSAEQDSLESQVSEIQEKLEQTKASSAHIGRFIRLIKKYKQPTELTKDMACELIDKIVVHEAVGKKPNRQQQVDIYYNFIGQFDLPLSEKEIAEARRKAEQEAAEKAKRKKNRQRESNAAHRAKTKAERWAANDGHKYPKRICEQCGKEFYPNSTR</sequence>
<organism evidence="7 8">
    <name type="scientific">Yeguia hominis</name>
    <dbReference type="NCBI Taxonomy" id="2763662"/>
    <lineage>
        <taxon>Bacteria</taxon>
        <taxon>Bacillati</taxon>
        <taxon>Bacillota</taxon>
        <taxon>Clostridia</taxon>
        <taxon>Eubacteriales</taxon>
        <taxon>Yeguiaceae</taxon>
        <taxon>Yeguia</taxon>
    </lineage>
</organism>
<dbReference type="RefSeq" id="WP_249319845.1">
    <property type="nucleotide sequence ID" value="NZ_JACRSN010000014.1"/>
</dbReference>
<dbReference type="GO" id="GO:0000150">
    <property type="term" value="F:DNA strand exchange activity"/>
    <property type="evidence" value="ECO:0007669"/>
    <property type="project" value="TreeGrafter"/>
</dbReference>
<keyword evidence="3" id="KW-0175">Coiled coil</keyword>
<feature type="domain" description="DUF4368" evidence="6">
    <location>
        <begin position="169"/>
        <end position="234"/>
    </location>
</feature>
<keyword evidence="8" id="KW-1185">Reference proteome</keyword>
<feature type="compositionally biased region" description="Basic and acidic residues" evidence="4">
    <location>
        <begin position="264"/>
        <end position="282"/>
    </location>
</feature>
<dbReference type="Pfam" id="PF14287">
    <property type="entry name" value="DUF4368"/>
    <property type="match status" value="1"/>
</dbReference>
<feature type="region of interest" description="Disordered" evidence="4">
    <location>
        <begin position="249"/>
        <end position="282"/>
    </location>
</feature>
<dbReference type="PANTHER" id="PTHR30461:SF2">
    <property type="entry name" value="SERINE RECOMBINASE PINE-RELATED"/>
    <property type="match status" value="1"/>
</dbReference>
<dbReference type="InterPro" id="IPR025827">
    <property type="entry name" value="Zn_ribbon_recom_dom"/>
</dbReference>
<evidence type="ECO:0000256" key="2">
    <source>
        <dbReference type="ARBA" id="ARBA00023172"/>
    </source>
</evidence>
<feature type="domain" description="Recombinase zinc beta ribbon" evidence="5">
    <location>
        <begin position="16"/>
        <end position="76"/>
    </location>
</feature>
<evidence type="ECO:0000256" key="4">
    <source>
        <dbReference type="SAM" id="MobiDB-lite"/>
    </source>
</evidence>
<evidence type="ECO:0000313" key="7">
    <source>
        <dbReference type="EMBL" id="MBC8534204.1"/>
    </source>
</evidence>
<reference evidence="7" key="1">
    <citation type="submission" date="2020-08" db="EMBL/GenBank/DDBJ databases">
        <title>Genome public.</title>
        <authorList>
            <person name="Liu C."/>
            <person name="Sun Q."/>
        </authorList>
    </citation>
    <scope>NUCLEOTIDE SEQUENCE</scope>
    <source>
        <strain evidence="7">NSJ-40</strain>
    </source>
</reference>
<evidence type="ECO:0000256" key="3">
    <source>
        <dbReference type="SAM" id="Coils"/>
    </source>
</evidence>
<dbReference type="AlphaFoldDB" id="A0A926DAC0"/>
<dbReference type="PANTHER" id="PTHR30461">
    <property type="entry name" value="DNA-INVERTASE FROM LAMBDOID PROPHAGE"/>
    <property type="match status" value="1"/>
</dbReference>
<dbReference type="GO" id="GO:0003677">
    <property type="term" value="F:DNA binding"/>
    <property type="evidence" value="ECO:0007669"/>
    <property type="project" value="UniProtKB-KW"/>
</dbReference>
<keyword evidence="1" id="KW-0238">DNA-binding</keyword>
<gene>
    <name evidence="7" type="ORF">IAG03_09415</name>
</gene>
<proteinExistence type="predicted"/>
<dbReference type="EMBL" id="JACRSN010000014">
    <property type="protein sequence ID" value="MBC8534204.1"/>
    <property type="molecule type" value="Genomic_DNA"/>
</dbReference>